<dbReference type="SUPFAM" id="SSF49785">
    <property type="entry name" value="Galactose-binding domain-like"/>
    <property type="match status" value="1"/>
</dbReference>
<dbReference type="Pfam" id="PF08547">
    <property type="entry name" value="CIA30"/>
    <property type="match status" value="1"/>
</dbReference>
<dbReference type="AlphaFoldDB" id="A0A1M7E023"/>
<dbReference type="OrthoDB" id="442188at2"/>
<reference evidence="5" key="1">
    <citation type="submission" date="2016-11" db="EMBL/GenBank/DDBJ databases">
        <authorList>
            <person name="Varghese N."/>
            <person name="Submissions S."/>
        </authorList>
    </citation>
    <scope>NUCLEOTIDE SEQUENCE [LARGE SCALE GENOMIC DNA]</scope>
    <source>
        <strain evidence="5">DSM 29327</strain>
    </source>
</reference>
<dbReference type="Proteomes" id="UP000184191">
    <property type="component" value="Unassembled WGS sequence"/>
</dbReference>
<evidence type="ECO:0000256" key="2">
    <source>
        <dbReference type="SAM" id="SignalP"/>
    </source>
</evidence>
<name>A0A1M7E023_9RHOB</name>
<dbReference type="PANTHER" id="PTHR13194:SF19">
    <property type="entry name" value="NAD(P)-BINDING ROSSMANN-FOLD SUPERFAMILY PROTEIN"/>
    <property type="match status" value="1"/>
</dbReference>
<evidence type="ECO:0000256" key="1">
    <source>
        <dbReference type="ARBA" id="ARBA00007884"/>
    </source>
</evidence>
<evidence type="ECO:0000259" key="3">
    <source>
        <dbReference type="Pfam" id="PF08547"/>
    </source>
</evidence>
<proteinExistence type="inferred from homology"/>
<keyword evidence="5" id="KW-1185">Reference proteome</keyword>
<protein>
    <submittedName>
        <fullName evidence="4">Complex I intermediate-associated protein 30 (CIA30)</fullName>
    </submittedName>
</protein>
<feature type="domain" description="NADH:ubiquinone oxidoreductase intermediate-associated protein 30" evidence="3">
    <location>
        <begin position="35"/>
        <end position="171"/>
    </location>
</feature>
<organism evidence="4 5">
    <name type="scientific">Roseovarius marisflavi</name>
    <dbReference type="NCBI Taxonomy" id="1054996"/>
    <lineage>
        <taxon>Bacteria</taxon>
        <taxon>Pseudomonadati</taxon>
        <taxon>Pseudomonadota</taxon>
        <taxon>Alphaproteobacteria</taxon>
        <taxon>Rhodobacterales</taxon>
        <taxon>Roseobacteraceae</taxon>
        <taxon>Roseovarius</taxon>
    </lineage>
</organism>
<dbReference type="InterPro" id="IPR039131">
    <property type="entry name" value="NDUFAF1"/>
</dbReference>
<feature type="signal peptide" evidence="2">
    <location>
        <begin position="1"/>
        <end position="23"/>
    </location>
</feature>
<dbReference type="EMBL" id="FRBN01000060">
    <property type="protein sequence ID" value="SHL84749.1"/>
    <property type="molecule type" value="Genomic_DNA"/>
</dbReference>
<dbReference type="InterPro" id="IPR013857">
    <property type="entry name" value="NADH-UbQ_OxRdtase-assoc_prot30"/>
</dbReference>
<dbReference type="STRING" id="1054996.SAMN05444414_1602"/>
<dbReference type="InterPro" id="IPR008979">
    <property type="entry name" value="Galactose-bd-like_sf"/>
</dbReference>
<evidence type="ECO:0000313" key="4">
    <source>
        <dbReference type="EMBL" id="SHL84749.1"/>
    </source>
</evidence>
<dbReference type="PANTHER" id="PTHR13194">
    <property type="entry name" value="COMPLEX I INTERMEDIATE-ASSOCIATED PROTEIN 30"/>
    <property type="match status" value="1"/>
</dbReference>
<evidence type="ECO:0000313" key="5">
    <source>
        <dbReference type="Proteomes" id="UP000184191"/>
    </source>
</evidence>
<sequence length="185" mass="20730">MRLFSKRALATIMLILPLAGAFAEQNMIEDFEFQPEKRWQFIGDSVMGGVSTGQVEFARENGKSYARMTGRVSTANNGGFVQFRMDLPAPLPKDAAGVRLIARGNEQRYFVHLRTSGTVLPWQYYQAGFEVSGVWAEIRLPFTGFNASGRLLRVSPRPESVKSVGIVAFGRDHDAEIEVREVSYY</sequence>
<gene>
    <name evidence="4" type="ORF">SAMN05444414_1602</name>
</gene>
<accession>A0A1M7E023</accession>
<keyword evidence="2" id="KW-0732">Signal</keyword>
<comment type="similarity">
    <text evidence="1">Belongs to the CIA30 family.</text>
</comment>
<feature type="chain" id="PRO_5012997558" evidence="2">
    <location>
        <begin position="24"/>
        <end position="185"/>
    </location>
</feature>